<comment type="caution">
    <text evidence="1">The sequence shown here is derived from an EMBL/GenBank/DDBJ whole genome shotgun (WGS) entry which is preliminary data.</text>
</comment>
<gene>
    <name evidence="1" type="ORF">EVA_09907</name>
</gene>
<reference evidence="1" key="1">
    <citation type="journal article" date="2012" name="PLoS ONE">
        <title>Gene sets for utilization of primary and secondary nutrition supplies in the distal gut of endangered iberian lynx.</title>
        <authorList>
            <person name="Alcaide M."/>
            <person name="Messina E."/>
            <person name="Richter M."/>
            <person name="Bargiela R."/>
            <person name="Peplies J."/>
            <person name="Huws S.A."/>
            <person name="Newbold C.J."/>
            <person name="Golyshin P.N."/>
            <person name="Simon M.A."/>
            <person name="Lopez G."/>
            <person name="Yakimov M.M."/>
            <person name="Ferrer M."/>
        </authorList>
    </citation>
    <scope>NUCLEOTIDE SEQUENCE</scope>
</reference>
<protein>
    <submittedName>
        <fullName evidence="1">Uncharacterized protein</fullName>
    </submittedName>
</protein>
<dbReference type="AlphaFoldDB" id="J9GJ08"/>
<evidence type="ECO:0000313" key="1">
    <source>
        <dbReference type="EMBL" id="EJX01988.1"/>
    </source>
</evidence>
<accession>J9GJ08</accession>
<dbReference type="EMBL" id="AMCI01002733">
    <property type="protein sequence ID" value="EJX01988.1"/>
    <property type="molecule type" value="Genomic_DNA"/>
</dbReference>
<sequence>MLIRRGLAYSVFLGMPVPLFRNSVSSRCSFGCKADIILKNSLT</sequence>
<name>J9GJ08_9ZZZZ</name>
<proteinExistence type="predicted"/>
<organism evidence="1">
    <name type="scientific">gut metagenome</name>
    <dbReference type="NCBI Taxonomy" id="749906"/>
    <lineage>
        <taxon>unclassified sequences</taxon>
        <taxon>metagenomes</taxon>
        <taxon>organismal metagenomes</taxon>
    </lineage>
</organism>